<gene>
    <name evidence="1" type="ORF">ANME2D_02976</name>
</gene>
<dbReference type="InterPro" id="IPR027396">
    <property type="entry name" value="DsrEFH-like"/>
</dbReference>
<protein>
    <submittedName>
        <fullName evidence="1">Putative peroxiredoxin</fullName>
    </submittedName>
</protein>
<organism evidence="1 2">
    <name type="scientific">Candidatus Methanoperedens nitratireducens</name>
    <dbReference type="NCBI Taxonomy" id="1392998"/>
    <lineage>
        <taxon>Archaea</taxon>
        <taxon>Methanobacteriati</taxon>
        <taxon>Methanobacteriota</taxon>
        <taxon>Stenosarchaea group</taxon>
        <taxon>Methanomicrobia</taxon>
        <taxon>Methanosarcinales</taxon>
        <taxon>ANME-2 cluster</taxon>
        <taxon>Candidatus Methanoperedentaceae</taxon>
        <taxon>Candidatus Methanoperedens</taxon>
    </lineage>
</organism>
<dbReference type="Gene3D" id="3.40.1260.10">
    <property type="entry name" value="DsrEFH-like"/>
    <property type="match status" value="1"/>
</dbReference>
<evidence type="ECO:0000313" key="2">
    <source>
        <dbReference type="Proteomes" id="UP000027153"/>
    </source>
</evidence>
<name>A0A062V0S7_9EURY</name>
<dbReference type="SUPFAM" id="SSF75169">
    <property type="entry name" value="DsrEFH-like"/>
    <property type="match status" value="1"/>
</dbReference>
<accession>A0A062V0S7</accession>
<proteinExistence type="predicted"/>
<dbReference type="Pfam" id="PF02635">
    <property type="entry name" value="DsrE"/>
    <property type="match status" value="1"/>
</dbReference>
<evidence type="ECO:0000313" key="1">
    <source>
        <dbReference type="EMBL" id="KCZ70947.1"/>
    </source>
</evidence>
<reference evidence="1 2" key="1">
    <citation type="journal article" date="2013" name="Nature">
        <title>Anaerobic oxidation of methane coupled to nitrate reduction in a novel archaeal lineage.</title>
        <authorList>
            <person name="Haroon M.F."/>
            <person name="Hu S."/>
            <person name="Shi Y."/>
            <person name="Imelfort M."/>
            <person name="Keller J."/>
            <person name="Hugenholtz P."/>
            <person name="Yuan Z."/>
            <person name="Tyson G.W."/>
        </authorList>
    </citation>
    <scope>NUCLEOTIDE SEQUENCE [LARGE SCALE GENOMIC DNA]</scope>
    <source>
        <strain evidence="1 2">ANME-2d</strain>
    </source>
</reference>
<keyword evidence="2" id="KW-1185">Reference proteome</keyword>
<dbReference type="AlphaFoldDB" id="A0A062V0S7"/>
<dbReference type="InterPro" id="IPR003787">
    <property type="entry name" value="Sulphur_relay_DsrE/F-like"/>
</dbReference>
<sequence length="143" mass="15538">MTLQNGQQNQTRPYYWGENMSKKVNIIVTQPPYGKEDSYSAIPLAETQAAAGNSPSITFVSGGVHSVVKGQKTGYGDAAVWQKDVPSVEDTIIKAIESVKFYALDADLKKRGVADSEIIEGIGKLSIDDLTNRILDSEVTLVF</sequence>
<dbReference type="Proteomes" id="UP000027153">
    <property type="component" value="Unassembled WGS sequence"/>
</dbReference>
<dbReference type="EMBL" id="JMIY01000007">
    <property type="protein sequence ID" value="KCZ70947.1"/>
    <property type="molecule type" value="Genomic_DNA"/>
</dbReference>
<comment type="caution">
    <text evidence="1">The sequence shown here is derived from an EMBL/GenBank/DDBJ whole genome shotgun (WGS) entry which is preliminary data.</text>
</comment>